<accession>A0AAV9VKK2</accession>
<evidence type="ECO:0000256" key="4">
    <source>
        <dbReference type="ARBA" id="ARBA00023136"/>
    </source>
</evidence>
<dbReference type="GO" id="GO:0016020">
    <property type="term" value="C:membrane"/>
    <property type="evidence" value="ECO:0007669"/>
    <property type="project" value="UniProtKB-SubCell"/>
</dbReference>
<protein>
    <recommendedName>
        <fullName evidence="7">Rhodopsin domain-containing protein</fullName>
    </recommendedName>
</protein>
<feature type="transmembrane region" description="Helical" evidence="6">
    <location>
        <begin position="139"/>
        <end position="164"/>
    </location>
</feature>
<keyword evidence="4 6" id="KW-0472">Membrane</keyword>
<gene>
    <name evidence="8" type="ORF">TWF730_000035</name>
</gene>
<evidence type="ECO:0000256" key="1">
    <source>
        <dbReference type="ARBA" id="ARBA00004141"/>
    </source>
</evidence>
<feature type="transmembrane region" description="Helical" evidence="6">
    <location>
        <begin position="220"/>
        <end position="242"/>
    </location>
</feature>
<comment type="similarity">
    <text evidence="5">Belongs to the SAT4 family.</text>
</comment>
<dbReference type="Proteomes" id="UP001373714">
    <property type="component" value="Unassembled WGS sequence"/>
</dbReference>
<sequence>MSLLYLFQGTIWRNIRHLHQKQKITAEYYTLLWRPYYDIPIFVIMSTTSTAPRTSPTVYSTGQTPEDLLGLYDLAILSGTPLSELPIPPVLTDPNYIPPRYNQDLLNGFTIATATFTTVMISIRVYVRTKQSRGRFSMDDYCLAVGYLMMLSQWILVLVGVNNYQWGYHTYDMKLSSLLFDYKILYVYEVIFTCTLVMVRLSLLFFLGRLFREASRSFTILNNTLIVCNILFAIASVFAYTFQCSDVRAAWDVYVKFKTGCKPLYIYYIISAFQLALDFASVLAPIRLVNALSGLSLRKKMEVLAMFSLGLSACVISIARCFYLAPIVEDLDQSDASVNITICCQLEGTVAIVAACVPAARQFFSGLSSEPKVVHITGKVVKSFRSMTTSTSSASKCSSVMLSSSTQSRSQIGRGEGAVGDLDSQLLQSHYGRILGTAESMEMGSSVGGSANFGSRRGLQDDKDVEAIAGLEGELNEEKDDKNIQGRRRVHWGRHLSISRLKFNHHGSRYSPASSPSSSNMEFKDVRSESPALSIPPTIRVEEIRPGLLTNPSFESTGSASGVNSSTNSLDLSHWDTLDSIDHTAALTPRPSSSGRPANTQIRTQAQLQVQAQLQDWRDSVRID</sequence>
<keyword evidence="2 6" id="KW-0812">Transmembrane</keyword>
<proteinExistence type="inferred from homology"/>
<feature type="transmembrane region" description="Helical" evidence="6">
    <location>
        <begin position="301"/>
        <end position="325"/>
    </location>
</feature>
<dbReference type="AlphaFoldDB" id="A0AAV9VKK2"/>
<evidence type="ECO:0000256" key="5">
    <source>
        <dbReference type="ARBA" id="ARBA00038359"/>
    </source>
</evidence>
<dbReference type="EMBL" id="JAVHNS010000001">
    <property type="protein sequence ID" value="KAK6362578.1"/>
    <property type="molecule type" value="Genomic_DNA"/>
</dbReference>
<evidence type="ECO:0000256" key="2">
    <source>
        <dbReference type="ARBA" id="ARBA00022692"/>
    </source>
</evidence>
<comment type="subcellular location">
    <subcellularLocation>
        <location evidence="1">Membrane</location>
        <topology evidence="1">Multi-pass membrane protein</topology>
    </subcellularLocation>
</comment>
<evidence type="ECO:0000256" key="6">
    <source>
        <dbReference type="SAM" id="Phobius"/>
    </source>
</evidence>
<organism evidence="8 9">
    <name type="scientific">Orbilia blumenaviensis</name>
    <dbReference type="NCBI Taxonomy" id="1796055"/>
    <lineage>
        <taxon>Eukaryota</taxon>
        <taxon>Fungi</taxon>
        <taxon>Dikarya</taxon>
        <taxon>Ascomycota</taxon>
        <taxon>Pezizomycotina</taxon>
        <taxon>Orbiliomycetes</taxon>
        <taxon>Orbiliales</taxon>
        <taxon>Orbiliaceae</taxon>
        <taxon>Orbilia</taxon>
    </lineage>
</organism>
<dbReference type="PANTHER" id="PTHR33048">
    <property type="entry name" value="PTH11-LIKE INTEGRAL MEMBRANE PROTEIN (AFU_ORTHOLOGUE AFUA_5G11245)"/>
    <property type="match status" value="1"/>
</dbReference>
<keyword evidence="3 6" id="KW-1133">Transmembrane helix</keyword>
<dbReference type="Pfam" id="PF20684">
    <property type="entry name" value="Fung_rhodopsin"/>
    <property type="match status" value="1"/>
</dbReference>
<keyword evidence="9" id="KW-1185">Reference proteome</keyword>
<evidence type="ECO:0000259" key="7">
    <source>
        <dbReference type="Pfam" id="PF20684"/>
    </source>
</evidence>
<dbReference type="InterPro" id="IPR052337">
    <property type="entry name" value="SAT4-like"/>
</dbReference>
<reference evidence="8 9" key="1">
    <citation type="submission" date="2019-10" db="EMBL/GenBank/DDBJ databases">
        <authorList>
            <person name="Palmer J.M."/>
        </authorList>
    </citation>
    <scope>NUCLEOTIDE SEQUENCE [LARGE SCALE GENOMIC DNA]</scope>
    <source>
        <strain evidence="8 9">TWF730</strain>
    </source>
</reference>
<dbReference type="PANTHER" id="PTHR33048:SF129">
    <property type="entry name" value="INTEGRAL MEMBRANE PROTEIN-RELATED"/>
    <property type="match status" value="1"/>
</dbReference>
<feature type="domain" description="Rhodopsin" evidence="7">
    <location>
        <begin position="123"/>
        <end position="365"/>
    </location>
</feature>
<feature type="transmembrane region" description="Helical" evidence="6">
    <location>
        <begin position="105"/>
        <end position="127"/>
    </location>
</feature>
<comment type="caution">
    <text evidence="8">The sequence shown here is derived from an EMBL/GenBank/DDBJ whole genome shotgun (WGS) entry which is preliminary data.</text>
</comment>
<name>A0AAV9VKK2_9PEZI</name>
<evidence type="ECO:0000256" key="3">
    <source>
        <dbReference type="ARBA" id="ARBA00022989"/>
    </source>
</evidence>
<dbReference type="InterPro" id="IPR049326">
    <property type="entry name" value="Rhodopsin_dom_fungi"/>
</dbReference>
<feature type="transmembrane region" description="Helical" evidence="6">
    <location>
        <begin position="184"/>
        <end position="208"/>
    </location>
</feature>
<evidence type="ECO:0000313" key="8">
    <source>
        <dbReference type="EMBL" id="KAK6362578.1"/>
    </source>
</evidence>
<feature type="transmembrane region" description="Helical" evidence="6">
    <location>
        <begin position="265"/>
        <end position="289"/>
    </location>
</feature>
<evidence type="ECO:0000313" key="9">
    <source>
        <dbReference type="Proteomes" id="UP001373714"/>
    </source>
</evidence>